<reference evidence="3" key="1">
    <citation type="journal article" date="2019" name="Int. J. Syst. Evol. Microbiol.">
        <title>The Global Catalogue of Microorganisms (GCM) 10K type strain sequencing project: providing services to taxonomists for standard genome sequencing and annotation.</title>
        <authorList>
            <consortium name="The Broad Institute Genomics Platform"/>
            <consortium name="The Broad Institute Genome Sequencing Center for Infectious Disease"/>
            <person name="Wu L."/>
            <person name="Ma J."/>
        </authorList>
    </citation>
    <scope>NUCLEOTIDE SEQUENCE [LARGE SCALE GENOMIC DNA]</scope>
    <source>
        <strain evidence="3">XZYJT-10</strain>
    </source>
</reference>
<evidence type="ECO:0000313" key="2">
    <source>
        <dbReference type="EMBL" id="MFC7277216.1"/>
    </source>
</evidence>
<evidence type="ECO:0000256" key="1">
    <source>
        <dbReference type="SAM" id="MobiDB-lite"/>
    </source>
</evidence>
<dbReference type="EMBL" id="JBHTBJ010000020">
    <property type="protein sequence ID" value="MFC7277216.1"/>
    <property type="molecule type" value="Genomic_DNA"/>
</dbReference>
<dbReference type="Proteomes" id="UP001596548">
    <property type="component" value="Unassembled WGS sequence"/>
</dbReference>
<sequence>MTLPLRVNVAPERAEAAPGDNLQFDVTVRNASDIVEHYGVEMLGLPDGATVRAEPEVAKLRPAESATLTVRVTLPVQPPPPAGTYVVGALVRSPYRHDVSRCVEVPIQLASVEQITLRTTPEVVNGGKSGQFTVEVSNGGNAPVRLLLNATDPERRVSAVFQPAYLDLPPGVAARALLAVSAPLPWNREKQRQLTITAAPEVLGATPVTGTASFVQQPRFASKFAKFGGIAAGVVVLAAAIAVPALLARGNDKPSPTAAVQPAPTVPAAPTGAQQQQQASAAPPATSAAASAAPAATNSAAAATSAAPPPATDPPANNGGGLREVDLTSPPDGVVPSDAFRNQGFLVSADPGTIAVPGCENARSAAVLTDQASNRRFLTSSSPDDPTRCHEVPLLLDFLPGGQAGAVQVIPVVPNSLEMEATFVDLTRQPAPGLVVTAELAKAHGGVDYVTIKPAAAGAPVAVSKLRFAPVG</sequence>
<evidence type="ECO:0000313" key="3">
    <source>
        <dbReference type="Proteomes" id="UP001596548"/>
    </source>
</evidence>
<keyword evidence="3" id="KW-1185">Reference proteome</keyword>
<organism evidence="2 3">
    <name type="scientific">Paractinoplanes rhizophilus</name>
    <dbReference type="NCBI Taxonomy" id="1416877"/>
    <lineage>
        <taxon>Bacteria</taxon>
        <taxon>Bacillati</taxon>
        <taxon>Actinomycetota</taxon>
        <taxon>Actinomycetes</taxon>
        <taxon>Micromonosporales</taxon>
        <taxon>Micromonosporaceae</taxon>
        <taxon>Paractinoplanes</taxon>
    </lineage>
</organism>
<accession>A0ABW2HWV4</accession>
<feature type="region of interest" description="Disordered" evidence="1">
    <location>
        <begin position="251"/>
        <end position="336"/>
    </location>
</feature>
<comment type="caution">
    <text evidence="2">The sequence shown here is derived from an EMBL/GenBank/DDBJ whole genome shotgun (WGS) entry which is preliminary data.</text>
</comment>
<proteinExistence type="predicted"/>
<feature type="compositionally biased region" description="Low complexity" evidence="1">
    <location>
        <begin position="251"/>
        <end position="306"/>
    </location>
</feature>
<protein>
    <submittedName>
        <fullName evidence="2">Uncharacterized protein</fullName>
    </submittedName>
</protein>
<dbReference type="RefSeq" id="WP_378972522.1">
    <property type="nucleotide sequence ID" value="NZ_JBHTBJ010000020.1"/>
</dbReference>
<name>A0ABW2HWV4_9ACTN</name>
<gene>
    <name evidence="2" type="ORF">ACFQS1_24755</name>
</gene>